<name>A0A2S5ZXY0_9NOCA</name>
<dbReference type="AlphaFoldDB" id="A0A2S5ZXY0"/>
<comment type="caution">
    <text evidence="2">The sequence shown here is derived from an EMBL/GenBank/DDBJ whole genome shotgun (WGS) entry which is preliminary data.</text>
</comment>
<evidence type="ECO:0000313" key="2">
    <source>
        <dbReference type="EMBL" id="PPJ23019.1"/>
    </source>
</evidence>
<gene>
    <name evidence="2" type="ORF">C5F51_29610</name>
</gene>
<protein>
    <submittedName>
        <fullName evidence="2">Uncharacterized protein</fullName>
    </submittedName>
</protein>
<accession>A0A2S5ZXY0</accession>
<dbReference type="EMBL" id="PSZD01000026">
    <property type="protein sequence ID" value="PPJ23019.1"/>
    <property type="molecule type" value="Genomic_DNA"/>
</dbReference>
<organism evidence="2 3">
    <name type="scientific">Nocardia nova</name>
    <dbReference type="NCBI Taxonomy" id="37330"/>
    <lineage>
        <taxon>Bacteria</taxon>
        <taxon>Bacillati</taxon>
        <taxon>Actinomycetota</taxon>
        <taxon>Actinomycetes</taxon>
        <taxon>Mycobacteriales</taxon>
        <taxon>Nocardiaceae</taxon>
        <taxon>Nocardia</taxon>
    </lineage>
</organism>
<evidence type="ECO:0000313" key="3">
    <source>
        <dbReference type="Proteomes" id="UP000238356"/>
    </source>
</evidence>
<feature type="compositionally biased region" description="Basic and acidic residues" evidence="1">
    <location>
        <begin position="33"/>
        <end position="60"/>
    </location>
</feature>
<feature type="region of interest" description="Disordered" evidence="1">
    <location>
        <begin position="1"/>
        <end position="60"/>
    </location>
</feature>
<proteinExistence type="predicted"/>
<dbReference type="Proteomes" id="UP000238356">
    <property type="component" value="Unassembled WGS sequence"/>
</dbReference>
<sequence>MEQSRERRNSAIGAAAATEIPEGFSGSASGTSARRESEPESFHTRPTPYREDRARTRAGG</sequence>
<keyword evidence="3" id="KW-1185">Reference proteome</keyword>
<evidence type="ECO:0000256" key="1">
    <source>
        <dbReference type="SAM" id="MobiDB-lite"/>
    </source>
</evidence>
<reference evidence="2 3" key="1">
    <citation type="submission" date="2018-02" db="EMBL/GenBank/DDBJ databases">
        <title>8 Nocardia nova and 1 Nocardia cyriacigeorgica strain used for evolution to TMP-SMX.</title>
        <authorList>
            <person name="Mehta H."/>
            <person name="Weng J."/>
            <person name="Shamoo Y."/>
        </authorList>
    </citation>
    <scope>NUCLEOTIDE SEQUENCE [LARGE SCALE GENOMIC DNA]</scope>
    <source>
        <strain evidence="2 3">BAA2227</strain>
    </source>
</reference>